<dbReference type="EMBL" id="HE600963">
    <property type="protein sequence ID" value="CAS00491.1"/>
    <property type="molecule type" value="Genomic_DNA"/>
</dbReference>
<reference evidence="1 2" key="1">
    <citation type="journal article" date="2003" name="PLoS Biol.">
        <title>The genome sequence of Caenorhabditis briggsae: a platform for comparative genomics.</title>
        <authorList>
            <person name="Stein L.D."/>
            <person name="Bao Z."/>
            <person name="Blasiar D."/>
            <person name="Blumenthal T."/>
            <person name="Brent M.R."/>
            <person name="Chen N."/>
            <person name="Chinwalla A."/>
            <person name="Clarke L."/>
            <person name="Clee C."/>
            <person name="Coghlan A."/>
            <person name="Coulson A."/>
            <person name="D'Eustachio P."/>
            <person name="Fitch D.H."/>
            <person name="Fulton L.A."/>
            <person name="Fulton R.E."/>
            <person name="Griffiths-Jones S."/>
            <person name="Harris T.W."/>
            <person name="Hillier L.W."/>
            <person name="Kamath R."/>
            <person name="Kuwabara P.E."/>
            <person name="Mardis E.R."/>
            <person name="Marra M.A."/>
            <person name="Miner T.L."/>
            <person name="Minx P."/>
            <person name="Mullikin J.C."/>
            <person name="Plumb R.W."/>
            <person name="Rogers J."/>
            <person name="Schein J.E."/>
            <person name="Sohrmann M."/>
            <person name="Spieth J."/>
            <person name="Stajich J.E."/>
            <person name="Wei C."/>
            <person name="Willey D."/>
            <person name="Wilson R.K."/>
            <person name="Durbin R."/>
            <person name="Waterston R.H."/>
        </authorList>
    </citation>
    <scope>NUCLEOTIDE SEQUENCE [LARGE SCALE GENOMIC DNA]</scope>
    <source>
        <strain evidence="1 2">AF16</strain>
    </source>
</reference>
<gene>
    <name evidence="1" type="ORF">CBG25961</name>
    <name evidence="1" type="ORF">CBG_25961</name>
</gene>
<proteinExistence type="predicted"/>
<dbReference type="KEGG" id="cbr:CBG_25961"/>
<dbReference type="CTD" id="68917443"/>
<dbReference type="GeneID" id="68917443"/>
<reference evidence="1 2" key="2">
    <citation type="journal article" date="2011" name="PLoS Genet.">
        <title>Caenorhabditis briggsae recombinant inbred line genotypes reveal inter-strain incompatibility and the evolution of recombination.</title>
        <authorList>
            <person name="Ross J.A."/>
            <person name="Koboldt D.C."/>
            <person name="Staisch J.E."/>
            <person name="Chamberlin H.M."/>
            <person name="Gupta B.P."/>
            <person name="Miller R.D."/>
            <person name="Baird S.E."/>
            <person name="Haag E.S."/>
        </authorList>
    </citation>
    <scope>NUCLEOTIDE SEQUENCE [LARGE SCALE GENOMIC DNA]</scope>
    <source>
        <strain evidence="1 2">AF16</strain>
    </source>
</reference>
<evidence type="ECO:0000313" key="1">
    <source>
        <dbReference type="EMBL" id="CAS00491.1"/>
    </source>
</evidence>
<evidence type="ECO:0000313" key="2">
    <source>
        <dbReference type="Proteomes" id="UP000008549"/>
    </source>
</evidence>
<accession>B6IKR1</accession>
<dbReference type="Proteomes" id="UP000008549">
    <property type="component" value="Unassembled WGS sequence"/>
</dbReference>
<name>B6IKR1_CAEBR</name>
<dbReference type="RefSeq" id="XP_045100050.1">
    <property type="nucleotide sequence ID" value="XM_045243984.1"/>
</dbReference>
<keyword evidence="2" id="KW-1185">Reference proteome</keyword>
<sequence>MLTTFIFPQVCAHYH</sequence>
<protein>
    <submittedName>
        <fullName evidence="1">Protein CBG25961</fullName>
    </submittedName>
</protein>
<dbReference type="InParanoid" id="B6IKR1"/>
<organism evidence="1 2">
    <name type="scientific">Caenorhabditis briggsae</name>
    <dbReference type="NCBI Taxonomy" id="6238"/>
    <lineage>
        <taxon>Eukaryota</taxon>
        <taxon>Metazoa</taxon>
        <taxon>Ecdysozoa</taxon>
        <taxon>Nematoda</taxon>
        <taxon>Chromadorea</taxon>
        <taxon>Rhabditida</taxon>
        <taxon>Rhabditina</taxon>
        <taxon>Rhabditomorpha</taxon>
        <taxon>Rhabditoidea</taxon>
        <taxon>Rhabditidae</taxon>
        <taxon>Peloderinae</taxon>
        <taxon>Caenorhabditis</taxon>
    </lineage>
</organism>